<evidence type="ECO:0000256" key="2">
    <source>
        <dbReference type="ARBA" id="ARBA00009605"/>
    </source>
</evidence>
<evidence type="ECO:0000256" key="3">
    <source>
        <dbReference type="ARBA" id="ARBA00012401"/>
    </source>
</evidence>
<sequence>MHFKVGNWRHEKVAIKIFSTSDKNSWMNEIEIYRIPMFNHKNILGFIAADMKLFKNNFQFWLITDYHENGSLYDFLNLNSVSPQTAILMALSIASGLCHLHMEIITNYFSKSHCETYKNFKNKPKISHCDLNSKNIFIKSNLTCAIGGLSSAIYQNDENNYKLPEKIENLRYLSPEIVNGTINLTNFDSFCYADIYSYGLILWEITRRCKINDKTENYQLPYFDVIQTNTNIDEIREVICIKKIRPIISNEWLKSDLLRSMSKIMCDCWYENASARVSALRIKKSLSGLNVNTP</sequence>
<keyword evidence="5" id="KW-0808">Transferase</keyword>
<keyword evidence="9" id="KW-0418">Kinase</keyword>
<organism evidence="15 16">
    <name type="scientific">Polypedilum vanderplanki</name>
    <name type="common">Sleeping chironomid midge</name>
    <dbReference type="NCBI Taxonomy" id="319348"/>
    <lineage>
        <taxon>Eukaryota</taxon>
        <taxon>Metazoa</taxon>
        <taxon>Ecdysozoa</taxon>
        <taxon>Arthropoda</taxon>
        <taxon>Hexapoda</taxon>
        <taxon>Insecta</taxon>
        <taxon>Pterygota</taxon>
        <taxon>Neoptera</taxon>
        <taxon>Endopterygota</taxon>
        <taxon>Diptera</taxon>
        <taxon>Nematocera</taxon>
        <taxon>Chironomoidea</taxon>
        <taxon>Chironomidae</taxon>
        <taxon>Chironominae</taxon>
        <taxon>Polypedilum</taxon>
        <taxon>Polypedilum</taxon>
    </lineage>
</organism>
<dbReference type="EMBL" id="JADBJN010000004">
    <property type="protein sequence ID" value="KAG5668093.1"/>
    <property type="molecule type" value="Genomic_DNA"/>
</dbReference>
<keyword evidence="12" id="KW-0472">Membrane</keyword>
<dbReference type="GO" id="GO:0071363">
    <property type="term" value="P:cellular response to growth factor stimulus"/>
    <property type="evidence" value="ECO:0007669"/>
    <property type="project" value="TreeGrafter"/>
</dbReference>
<dbReference type="PROSITE" id="PS50011">
    <property type="entry name" value="PROTEIN_KINASE_DOM"/>
    <property type="match status" value="1"/>
</dbReference>
<dbReference type="Proteomes" id="UP001107558">
    <property type="component" value="Chromosome 4"/>
</dbReference>
<evidence type="ECO:0000256" key="11">
    <source>
        <dbReference type="ARBA" id="ARBA00022989"/>
    </source>
</evidence>
<dbReference type="SUPFAM" id="SSF56112">
    <property type="entry name" value="Protein kinase-like (PK-like)"/>
    <property type="match status" value="1"/>
</dbReference>
<keyword evidence="11" id="KW-1133">Transmembrane helix</keyword>
<evidence type="ECO:0000256" key="8">
    <source>
        <dbReference type="ARBA" id="ARBA00022741"/>
    </source>
</evidence>
<evidence type="ECO:0000256" key="10">
    <source>
        <dbReference type="ARBA" id="ARBA00022840"/>
    </source>
</evidence>
<evidence type="ECO:0000256" key="4">
    <source>
        <dbReference type="ARBA" id="ARBA00022527"/>
    </source>
</evidence>
<keyword evidence="16" id="KW-1185">Reference proteome</keyword>
<comment type="subcellular location">
    <subcellularLocation>
        <location evidence="1">Membrane</location>
        <topology evidence="1">Single-pass type I membrane protein</topology>
    </subcellularLocation>
</comment>
<dbReference type="Gene3D" id="1.10.510.10">
    <property type="entry name" value="Transferase(Phosphotransferase) domain 1"/>
    <property type="match status" value="1"/>
</dbReference>
<protein>
    <recommendedName>
        <fullName evidence="3">receptor protein serine/threonine kinase</fullName>
        <ecNumber evidence="3">2.7.11.30</ecNumber>
    </recommendedName>
</protein>
<keyword evidence="13" id="KW-0675">Receptor</keyword>
<dbReference type="AlphaFoldDB" id="A0A9J6BEB6"/>
<dbReference type="PANTHER" id="PTHR23255:SF71">
    <property type="entry name" value="RECEPTOR PROTEIN SERINE_THREONINE KINASE"/>
    <property type="match status" value="1"/>
</dbReference>
<reference evidence="15" key="1">
    <citation type="submission" date="2021-03" db="EMBL/GenBank/DDBJ databases">
        <title>Chromosome level genome of the anhydrobiotic midge Polypedilum vanderplanki.</title>
        <authorList>
            <person name="Yoshida Y."/>
            <person name="Kikawada T."/>
            <person name="Gusev O."/>
        </authorList>
    </citation>
    <scope>NUCLEOTIDE SEQUENCE</scope>
    <source>
        <strain evidence="15">NIAS01</strain>
        <tissue evidence="15">Whole body or cell culture</tissue>
    </source>
</reference>
<keyword evidence="7" id="KW-0732">Signal</keyword>
<dbReference type="Gene3D" id="3.30.200.20">
    <property type="entry name" value="Phosphorylase Kinase, domain 1"/>
    <property type="match status" value="1"/>
</dbReference>
<dbReference type="GO" id="GO:0043235">
    <property type="term" value="C:receptor complex"/>
    <property type="evidence" value="ECO:0007669"/>
    <property type="project" value="TreeGrafter"/>
</dbReference>
<dbReference type="OrthoDB" id="69842at2759"/>
<evidence type="ECO:0000313" key="16">
    <source>
        <dbReference type="Proteomes" id="UP001107558"/>
    </source>
</evidence>
<comment type="similarity">
    <text evidence="2">Belongs to the protein kinase superfamily. TKL Ser/Thr protein kinase family. TGFB receptor subfamily.</text>
</comment>
<keyword evidence="10" id="KW-0067">ATP-binding</keyword>
<name>A0A9J6BEB6_POLVA</name>
<dbReference type="GO" id="GO:0004675">
    <property type="term" value="F:transmembrane receptor protein serine/threonine kinase activity"/>
    <property type="evidence" value="ECO:0007669"/>
    <property type="project" value="UniProtKB-EC"/>
</dbReference>
<comment type="caution">
    <text evidence="15">The sequence shown here is derived from an EMBL/GenBank/DDBJ whole genome shotgun (WGS) entry which is preliminary data.</text>
</comment>
<dbReference type="InterPro" id="IPR011009">
    <property type="entry name" value="Kinase-like_dom_sf"/>
</dbReference>
<dbReference type="InterPro" id="IPR000719">
    <property type="entry name" value="Prot_kinase_dom"/>
</dbReference>
<evidence type="ECO:0000256" key="9">
    <source>
        <dbReference type="ARBA" id="ARBA00022777"/>
    </source>
</evidence>
<evidence type="ECO:0000256" key="7">
    <source>
        <dbReference type="ARBA" id="ARBA00022729"/>
    </source>
</evidence>
<dbReference type="GO" id="GO:0005524">
    <property type="term" value="F:ATP binding"/>
    <property type="evidence" value="ECO:0007669"/>
    <property type="project" value="UniProtKB-KW"/>
</dbReference>
<evidence type="ECO:0000313" key="15">
    <source>
        <dbReference type="EMBL" id="KAG5668093.1"/>
    </source>
</evidence>
<evidence type="ECO:0000256" key="12">
    <source>
        <dbReference type="ARBA" id="ARBA00023136"/>
    </source>
</evidence>
<dbReference type="PIRSF" id="PIRSF000654">
    <property type="entry name" value="Integrin-linked_kinase"/>
    <property type="match status" value="1"/>
</dbReference>
<evidence type="ECO:0000256" key="5">
    <source>
        <dbReference type="ARBA" id="ARBA00022679"/>
    </source>
</evidence>
<accession>A0A9J6BEB6</accession>
<dbReference type="Pfam" id="PF07714">
    <property type="entry name" value="PK_Tyr_Ser-Thr"/>
    <property type="match status" value="2"/>
</dbReference>
<dbReference type="InterPro" id="IPR000333">
    <property type="entry name" value="TGFB_receptor"/>
</dbReference>
<proteinExistence type="inferred from homology"/>
<evidence type="ECO:0000256" key="6">
    <source>
        <dbReference type="ARBA" id="ARBA00022692"/>
    </source>
</evidence>
<keyword evidence="4" id="KW-0723">Serine/threonine-protein kinase</keyword>
<evidence type="ECO:0000256" key="13">
    <source>
        <dbReference type="ARBA" id="ARBA00023170"/>
    </source>
</evidence>
<feature type="domain" description="Protein kinase" evidence="14">
    <location>
        <begin position="1"/>
        <end position="294"/>
    </location>
</feature>
<keyword evidence="8" id="KW-0547">Nucleotide-binding</keyword>
<evidence type="ECO:0000256" key="1">
    <source>
        <dbReference type="ARBA" id="ARBA00004479"/>
    </source>
</evidence>
<keyword evidence="6" id="KW-0812">Transmembrane</keyword>
<gene>
    <name evidence="15" type="ORF">PVAND_016048</name>
</gene>
<dbReference type="PANTHER" id="PTHR23255">
    <property type="entry name" value="TRANSFORMING GROWTH FACTOR-BETA RECEPTOR TYPE I AND II"/>
    <property type="match status" value="1"/>
</dbReference>
<evidence type="ECO:0000259" key="14">
    <source>
        <dbReference type="PROSITE" id="PS50011"/>
    </source>
</evidence>
<dbReference type="GO" id="GO:0005886">
    <property type="term" value="C:plasma membrane"/>
    <property type="evidence" value="ECO:0007669"/>
    <property type="project" value="TreeGrafter"/>
</dbReference>
<dbReference type="EC" id="2.7.11.30" evidence="3"/>
<dbReference type="InterPro" id="IPR001245">
    <property type="entry name" value="Ser-Thr/Tyr_kinase_cat_dom"/>
</dbReference>